<dbReference type="EnsemblProtists" id="EKX53361">
    <property type="protein sequence ID" value="EKX53361"/>
    <property type="gene ID" value="GUITHDRAFT_64361"/>
</dbReference>
<dbReference type="EMBL" id="JH992970">
    <property type="protein sequence ID" value="EKX53361.1"/>
    <property type="molecule type" value="Genomic_DNA"/>
</dbReference>
<feature type="domain" description="BEACH" evidence="2">
    <location>
        <begin position="1"/>
        <end position="259"/>
    </location>
</feature>
<gene>
    <name evidence="3" type="ORF">GUITHDRAFT_64361</name>
</gene>
<dbReference type="Proteomes" id="UP000011087">
    <property type="component" value="Unassembled WGS sequence"/>
</dbReference>
<accession>L1JXS2</accession>
<evidence type="ECO:0000256" key="1">
    <source>
        <dbReference type="SAM" id="MobiDB-lite"/>
    </source>
</evidence>
<organism evidence="3">
    <name type="scientific">Guillardia theta (strain CCMP2712)</name>
    <name type="common">Cryptophyte</name>
    <dbReference type="NCBI Taxonomy" id="905079"/>
    <lineage>
        <taxon>Eukaryota</taxon>
        <taxon>Cryptophyceae</taxon>
        <taxon>Pyrenomonadales</taxon>
        <taxon>Geminigeraceae</taxon>
        <taxon>Guillardia</taxon>
    </lineage>
</organism>
<dbReference type="OrthoDB" id="26681at2759"/>
<dbReference type="CDD" id="cd06071">
    <property type="entry name" value="Beach"/>
    <property type="match status" value="1"/>
</dbReference>
<reference evidence="5" key="2">
    <citation type="submission" date="2012-11" db="EMBL/GenBank/DDBJ databases">
        <authorList>
            <person name="Kuo A."/>
            <person name="Curtis B.A."/>
            <person name="Tanifuji G."/>
            <person name="Burki F."/>
            <person name="Gruber A."/>
            <person name="Irimia M."/>
            <person name="Maruyama S."/>
            <person name="Arias M.C."/>
            <person name="Ball S.G."/>
            <person name="Gile G.H."/>
            <person name="Hirakawa Y."/>
            <person name="Hopkins J.F."/>
            <person name="Rensing S.A."/>
            <person name="Schmutz J."/>
            <person name="Symeonidi A."/>
            <person name="Elias M."/>
            <person name="Eveleigh R.J."/>
            <person name="Herman E.K."/>
            <person name="Klute M.J."/>
            <person name="Nakayama T."/>
            <person name="Obornik M."/>
            <person name="Reyes-Prieto A."/>
            <person name="Armbrust E.V."/>
            <person name="Aves S.J."/>
            <person name="Beiko R.G."/>
            <person name="Coutinho P."/>
            <person name="Dacks J.B."/>
            <person name="Durnford D.G."/>
            <person name="Fast N.M."/>
            <person name="Green B.R."/>
            <person name="Grisdale C."/>
            <person name="Hempe F."/>
            <person name="Henrissat B."/>
            <person name="Hoppner M.P."/>
            <person name="Ishida K.-I."/>
            <person name="Kim E."/>
            <person name="Koreny L."/>
            <person name="Kroth P.G."/>
            <person name="Liu Y."/>
            <person name="Malik S.-B."/>
            <person name="Maier U.G."/>
            <person name="McRose D."/>
            <person name="Mock T."/>
            <person name="Neilson J.A."/>
            <person name="Onodera N.T."/>
            <person name="Poole A.M."/>
            <person name="Pritham E.J."/>
            <person name="Richards T.A."/>
            <person name="Rocap G."/>
            <person name="Roy S.W."/>
            <person name="Sarai C."/>
            <person name="Schaack S."/>
            <person name="Shirato S."/>
            <person name="Slamovits C.H."/>
            <person name="Spencer D.F."/>
            <person name="Suzuki S."/>
            <person name="Worden A.Z."/>
            <person name="Zauner S."/>
            <person name="Barry K."/>
            <person name="Bell C."/>
            <person name="Bharti A.K."/>
            <person name="Crow J.A."/>
            <person name="Grimwood J."/>
            <person name="Kramer R."/>
            <person name="Lindquist E."/>
            <person name="Lucas S."/>
            <person name="Salamov A."/>
            <person name="McFadden G.I."/>
            <person name="Lane C.E."/>
            <person name="Keeling P.J."/>
            <person name="Gray M.W."/>
            <person name="Grigoriev I.V."/>
            <person name="Archibald J.M."/>
        </authorList>
    </citation>
    <scope>NUCLEOTIDE SEQUENCE</scope>
    <source>
        <strain evidence="5">CCMP2712</strain>
    </source>
</reference>
<dbReference type="AlphaFoldDB" id="L1JXS2"/>
<reference evidence="3 5" key="1">
    <citation type="journal article" date="2012" name="Nature">
        <title>Algal genomes reveal evolutionary mosaicism and the fate of nucleomorphs.</title>
        <authorList>
            <consortium name="DOE Joint Genome Institute"/>
            <person name="Curtis B.A."/>
            <person name="Tanifuji G."/>
            <person name="Burki F."/>
            <person name="Gruber A."/>
            <person name="Irimia M."/>
            <person name="Maruyama S."/>
            <person name="Arias M.C."/>
            <person name="Ball S.G."/>
            <person name="Gile G.H."/>
            <person name="Hirakawa Y."/>
            <person name="Hopkins J.F."/>
            <person name="Kuo A."/>
            <person name="Rensing S.A."/>
            <person name="Schmutz J."/>
            <person name="Symeonidi A."/>
            <person name="Elias M."/>
            <person name="Eveleigh R.J."/>
            <person name="Herman E.K."/>
            <person name="Klute M.J."/>
            <person name="Nakayama T."/>
            <person name="Obornik M."/>
            <person name="Reyes-Prieto A."/>
            <person name="Armbrust E.V."/>
            <person name="Aves S.J."/>
            <person name="Beiko R.G."/>
            <person name="Coutinho P."/>
            <person name="Dacks J.B."/>
            <person name="Durnford D.G."/>
            <person name="Fast N.M."/>
            <person name="Green B.R."/>
            <person name="Grisdale C.J."/>
            <person name="Hempel F."/>
            <person name="Henrissat B."/>
            <person name="Hoppner M.P."/>
            <person name="Ishida K."/>
            <person name="Kim E."/>
            <person name="Koreny L."/>
            <person name="Kroth P.G."/>
            <person name="Liu Y."/>
            <person name="Malik S.B."/>
            <person name="Maier U.G."/>
            <person name="McRose D."/>
            <person name="Mock T."/>
            <person name="Neilson J.A."/>
            <person name="Onodera N.T."/>
            <person name="Poole A.M."/>
            <person name="Pritham E.J."/>
            <person name="Richards T.A."/>
            <person name="Rocap G."/>
            <person name="Roy S.W."/>
            <person name="Sarai C."/>
            <person name="Schaack S."/>
            <person name="Shirato S."/>
            <person name="Slamovits C.H."/>
            <person name="Spencer D.F."/>
            <person name="Suzuki S."/>
            <person name="Worden A.Z."/>
            <person name="Zauner S."/>
            <person name="Barry K."/>
            <person name="Bell C."/>
            <person name="Bharti A.K."/>
            <person name="Crow J.A."/>
            <person name="Grimwood J."/>
            <person name="Kramer R."/>
            <person name="Lindquist E."/>
            <person name="Lucas S."/>
            <person name="Salamov A."/>
            <person name="McFadden G.I."/>
            <person name="Lane C.E."/>
            <person name="Keeling P.J."/>
            <person name="Gray M.W."/>
            <person name="Grigoriev I.V."/>
            <person name="Archibald J.M."/>
        </authorList>
    </citation>
    <scope>NUCLEOTIDE SEQUENCE</scope>
    <source>
        <strain evidence="3 5">CCMP2712</strain>
    </source>
</reference>
<dbReference type="InterPro" id="IPR050865">
    <property type="entry name" value="BEACH_Domain"/>
</dbReference>
<feature type="region of interest" description="Disordered" evidence="1">
    <location>
        <begin position="252"/>
        <end position="282"/>
    </location>
</feature>
<proteinExistence type="predicted"/>
<dbReference type="PANTHER" id="PTHR13743:SF123">
    <property type="entry name" value="PROTEIN FAN"/>
    <property type="match status" value="1"/>
</dbReference>
<reference evidence="4" key="3">
    <citation type="submission" date="2016-03" db="UniProtKB">
        <authorList>
            <consortium name="EnsemblProtists"/>
        </authorList>
    </citation>
    <scope>IDENTIFICATION</scope>
</reference>
<dbReference type="SUPFAM" id="SSF81837">
    <property type="entry name" value="BEACH domain"/>
    <property type="match status" value="1"/>
</dbReference>
<dbReference type="Gene3D" id="1.10.1540.10">
    <property type="entry name" value="BEACH domain"/>
    <property type="match status" value="1"/>
</dbReference>
<dbReference type="InterPro" id="IPR000409">
    <property type="entry name" value="BEACH_dom"/>
</dbReference>
<dbReference type="PANTHER" id="PTHR13743">
    <property type="entry name" value="BEIGE/BEACH-RELATED"/>
    <property type="match status" value="1"/>
</dbReference>
<dbReference type="eggNOG" id="KOG1786">
    <property type="taxonomic scope" value="Eukaryota"/>
</dbReference>
<evidence type="ECO:0000313" key="3">
    <source>
        <dbReference type="EMBL" id="EKX53361.1"/>
    </source>
</evidence>
<evidence type="ECO:0000259" key="2">
    <source>
        <dbReference type="PROSITE" id="PS50197"/>
    </source>
</evidence>
<dbReference type="PaxDb" id="55529-EKX53361"/>
<keyword evidence="5" id="KW-1185">Reference proteome</keyword>
<evidence type="ECO:0000313" key="5">
    <source>
        <dbReference type="Proteomes" id="UP000011087"/>
    </source>
</evidence>
<dbReference type="GeneID" id="17309914"/>
<sequence length="282" mass="32843">MHLNSMADRSFNDIAQYPVFPWVIRDYDSDELDLESEETFRDLSRPIGALNEERLARLIDRYHTMEDPKYLYGTHYSTPAYVVYYLVRSAPQHALRVHGGKFDHADRAFASIKGTWEMCLTNSADVKELIPEFFQSQGDFLLNRLDLDLGVRHDGERLHDVQLPPWASSPKDFTRKNRQALESKYVSEHLHHWIDLIFGFKQQGENAKMSFNVFHPLSYEGAINLDDIRVESERIACLEQISEFGQIPKQLFASPHPKRRGPMLRSIPWRSDSDQESENSRT</sequence>
<evidence type="ECO:0000313" key="4">
    <source>
        <dbReference type="EnsemblProtists" id="EKX53361"/>
    </source>
</evidence>
<dbReference type="KEGG" id="gtt:GUITHDRAFT_64361"/>
<protein>
    <recommendedName>
        <fullName evidence="2">BEACH domain-containing protein</fullName>
    </recommendedName>
</protein>
<dbReference type="PROSITE" id="PS50197">
    <property type="entry name" value="BEACH"/>
    <property type="match status" value="1"/>
</dbReference>
<dbReference type="SMART" id="SM01026">
    <property type="entry name" value="Beach"/>
    <property type="match status" value="1"/>
</dbReference>
<dbReference type="STRING" id="905079.L1JXS2"/>
<dbReference type="OMA" id="RTWHSAY"/>
<dbReference type="HOGENOM" id="CLU_000218_3_1_1"/>
<name>L1JXS2_GUITC</name>
<dbReference type="Pfam" id="PF02138">
    <property type="entry name" value="Beach"/>
    <property type="match status" value="1"/>
</dbReference>
<dbReference type="RefSeq" id="XP_005840341.1">
    <property type="nucleotide sequence ID" value="XM_005840284.1"/>
</dbReference>
<dbReference type="InterPro" id="IPR036372">
    <property type="entry name" value="BEACH_dom_sf"/>
</dbReference>